<keyword evidence="2" id="KW-0328">Glycosyltransferase</keyword>
<proteinExistence type="inferred from homology"/>
<evidence type="ECO:0000256" key="1">
    <source>
        <dbReference type="ARBA" id="ARBA00009995"/>
    </source>
</evidence>
<dbReference type="KEGG" id="qsa:O6P43_025603"/>
<protein>
    <submittedName>
        <fullName evidence="4">UDP-glycosyltransferase</fullName>
    </submittedName>
</protein>
<reference evidence="4" key="1">
    <citation type="journal article" date="2023" name="Science">
        <title>Elucidation of the pathway for biosynthesis of saponin adjuvants from the soapbark tree.</title>
        <authorList>
            <person name="Reed J."/>
            <person name="Orme A."/>
            <person name="El-Demerdash A."/>
            <person name="Owen C."/>
            <person name="Martin L.B.B."/>
            <person name="Misra R.C."/>
            <person name="Kikuchi S."/>
            <person name="Rejzek M."/>
            <person name="Martin A.C."/>
            <person name="Harkess A."/>
            <person name="Leebens-Mack J."/>
            <person name="Louveau T."/>
            <person name="Stephenson M.J."/>
            <person name="Osbourn A."/>
        </authorList>
    </citation>
    <scope>NUCLEOTIDE SEQUENCE</scope>
    <source>
        <strain evidence="4">S10</strain>
    </source>
</reference>
<comment type="caution">
    <text evidence="4">The sequence shown here is derived from an EMBL/GenBank/DDBJ whole genome shotgun (WGS) entry which is preliminary data.</text>
</comment>
<accession>A0AAD7L9A4</accession>
<dbReference type="PANTHER" id="PTHR48047:SF28">
    <property type="entry name" value="F11M15.8 PROTEIN"/>
    <property type="match status" value="1"/>
</dbReference>
<dbReference type="SUPFAM" id="SSF53756">
    <property type="entry name" value="UDP-Glycosyltransferase/glycogen phosphorylase"/>
    <property type="match status" value="1"/>
</dbReference>
<evidence type="ECO:0000313" key="4">
    <source>
        <dbReference type="EMBL" id="KAJ7953975.1"/>
    </source>
</evidence>
<dbReference type="Gene3D" id="3.40.50.2000">
    <property type="entry name" value="Glycogen Phosphorylase B"/>
    <property type="match status" value="2"/>
</dbReference>
<dbReference type="FunFam" id="3.40.50.2000:FF:000064">
    <property type="entry name" value="Glycosyltransferase"/>
    <property type="match status" value="1"/>
</dbReference>
<dbReference type="EMBL" id="JARAOO010000010">
    <property type="protein sequence ID" value="KAJ7953975.1"/>
    <property type="molecule type" value="Genomic_DNA"/>
</dbReference>
<dbReference type="PANTHER" id="PTHR48047">
    <property type="entry name" value="GLYCOSYLTRANSFERASE"/>
    <property type="match status" value="1"/>
</dbReference>
<comment type="similarity">
    <text evidence="1">Belongs to the UDP-glycosyltransferase family.</text>
</comment>
<dbReference type="GO" id="GO:0035251">
    <property type="term" value="F:UDP-glucosyltransferase activity"/>
    <property type="evidence" value="ECO:0007669"/>
    <property type="project" value="TreeGrafter"/>
</dbReference>
<dbReference type="Proteomes" id="UP001163823">
    <property type="component" value="Chromosome 10"/>
</dbReference>
<dbReference type="FunFam" id="3.40.50.2000:FF:000143">
    <property type="entry name" value="UDP-glycosyltransferase 89B1"/>
    <property type="match status" value="1"/>
</dbReference>
<dbReference type="AlphaFoldDB" id="A0AAD7L9A4"/>
<keyword evidence="3" id="KW-0808">Transferase</keyword>
<organism evidence="4 5">
    <name type="scientific">Quillaja saponaria</name>
    <name type="common">Soap bark tree</name>
    <dbReference type="NCBI Taxonomy" id="32244"/>
    <lineage>
        <taxon>Eukaryota</taxon>
        <taxon>Viridiplantae</taxon>
        <taxon>Streptophyta</taxon>
        <taxon>Embryophyta</taxon>
        <taxon>Tracheophyta</taxon>
        <taxon>Spermatophyta</taxon>
        <taxon>Magnoliopsida</taxon>
        <taxon>eudicotyledons</taxon>
        <taxon>Gunneridae</taxon>
        <taxon>Pentapetalae</taxon>
        <taxon>rosids</taxon>
        <taxon>fabids</taxon>
        <taxon>Fabales</taxon>
        <taxon>Quillajaceae</taxon>
        <taxon>Quillaja</taxon>
    </lineage>
</organism>
<name>A0AAD7L9A4_QUISA</name>
<dbReference type="CDD" id="cd03784">
    <property type="entry name" value="GT1_Gtf-like"/>
    <property type="match status" value="1"/>
</dbReference>
<keyword evidence="5" id="KW-1185">Reference proteome</keyword>
<evidence type="ECO:0000256" key="3">
    <source>
        <dbReference type="ARBA" id="ARBA00022679"/>
    </source>
</evidence>
<sequence>MSTMANTKQPHIFIFPYPAQGHMLPMLDLTHQLALSGLSITVLVTPKNLPTLNSLLSIHPLIQTLVLPFPSHPKLPAGVENVREVGSFGNIPIINALSKLQDPIIQWFKSHPSPPVAIISDFFLGWTSKTANQLGIPRFTFYSSGAFLASVLNHSWQNMKTVRSKAIVDFSDLPGAPSFKNEHLPSTIRLYRESDPDWEFVKDSSIANLFSWGCVFNSYEALEDPYLDYLTRTLGHKRVYGVGPLSLIGTQMVAPNPHPGSINALTWLDGCPDGSVLYVCFGSQKLLNREQMVGLANGLERSGIRFVWVVKTGTTQEEAEVIPDGFEDRVSGHGLVIKGWVQQVLILGHRAVGGFLSHCGWNSVLEGIVGGAMIIGWPMEADQFVNARLLVEDLGVAVKVCEGGETVPDSTKLGNEIAQAMSEKSPQKVRAKKLRDEAIAAVDNGGSSSRALDGFIKELARPKFDTLHG</sequence>
<gene>
    <name evidence="4" type="ORF">O6P43_025603</name>
</gene>
<evidence type="ECO:0000313" key="5">
    <source>
        <dbReference type="Proteomes" id="UP001163823"/>
    </source>
</evidence>
<dbReference type="InterPro" id="IPR002213">
    <property type="entry name" value="UDP_glucos_trans"/>
</dbReference>
<evidence type="ECO:0000256" key="2">
    <source>
        <dbReference type="ARBA" id="ARBA00022676"/>
    </source>
</evidence>
<dbReference type="Pfam" id="PF00201">
    <property type="entry name" value="UDPGT"/>
    <property type="match status" value="1"/>
</dbReference>